<protein>
    <submittedName>
        <fullName evidence="1">Putative glycine rich protein</fullName>
    </submittedName>
</protein>
<feature type="non-terminal residue" evidence="1">
    <location>
        <position position="1"/>
    </location>
</feature>
<name>L7ME51_RHIPC</name>
<reference evidence="1" key="1">
    <citation type="submission" date="2012-11" db="EMBL/GenBank/DDBJ databases">
        <authorList>
            <person name="Lucero-Rivera Y.E."/>
            <person name="Tovar-Ramirez D."/>
        </authorList>
    </citation>
    <scope>NUCLEOTIDE SEQUENCE</scope>
    <source>
        <tissue evidence="1">Salivary gland</tissue>
    </source>
</reference>
<proteinExistence type="evidence at transcript level"/>
<reference evidence="1" key="2">
    <citation type="journal article" date="2015" name="J. Proteomics">
        <title>Sexual differences in the sialomes of the zebra tick, Rhipicephalus pulchellus.</title>
        <authorList>
            <person name="Tan A.W."/>
            <person name="Francischetti I.M."/>
            <person name="Slovak M."/>
            <person name="Kini R.M."/>
            <person name="Ribeiro J.M."/>
        </authorList>
    </citation>
    <scope>NUCLEOTIDE SEQUENCE</scope>
    <source>
        <tissue evidence="1">Salivary gland</tissue>
    </source>
</reference>
<dbReference type="AlphaFoldDB" id="L7ME51"/>
<organism evidence="1">
    <name type="scientific">Rhipicephalus pulchellus</name>
    <name type="common">Yellow backed tick</name>
    <name type="synonym">Dermacentor pulchellus</name>
    <dbReference type="NCBI Taxonomy" id="72859"/>
    <lineage>
        <taxon>Eukaryota</taxon>
        <taxon>Metazoa</taxon>
        <taxon>Ecdysozoa</taxon>
        <taxon>Arthropoda</taxon>
        <taxon>Chelicerata</taxon>
        <taxon>Arachnida</taxon>
        <taxon>Acari</taxon>
        <taxon>Parasitiformes</taxon>
        <taxon>Ixodida</taxon>
        <taxon>Ixodoidea</taxon>
        <taxon>Ixodidae</taxon>
        <taxon>Rhipicephalinae</taxon>
        <taxon>Rhipicephalus</taxon>
        <taxon>Rhipicephalus</taxon>
    </lineage>
</organism>
<feature type="non-terminal residue" evidence="1">
    <location>
        <position position="120"/>
    </location>
</feature>
<accession>L7ME51</accession>
<dbReference type="EMBL" id="GACK01003560">
    <property type="protein sequence ID" value="JAA61474.1"/>
    <property type="molecule type" value="mRNA"/>
</dbReference>
<sequence length="120" mass="12127">YSVYRPGFYGYVPAFGDNYGLGFAGVPLVGGYGYGPFGGLFGDSGVWGGLGGYGYGYPGDSIARVTIAITTKATPDTTITEKASKRTIAISANYGLGFAGVPLVGGYGYGPFGGLFGDSG</sequence>
<evidence type="ECO:0000313" key="1">
    <source>
        <dbReference type="EMBL" id="JAA61474.1"/>
    </source>
</evidence>